<dbReference type="SUPFAM" id="SSF50129">
    <property type="entry name" value="GroES-like"/>
    <property type="match status" value="1"/>
</dbReference>
<dbReference type="PANTHER" id="PTHR43205:SF7">
    <property type="entry name" value="PROSTAGLANDIN REDUCTASE 1"/>
    <property type="match status" value="1"/>
</dbReference>
<proteinExistence type="predicted"/>
<evidence type="ECO:0000313" key="4">
    <source>
        <dbReference type="EnsemblPlants" id="MELO3C011440.2.1"/>
    </source>
</evidence>
<dbReference type="PANTHER" id="PTHR43205">
    <property type="entry name" value="PROSTAGLANDIN REDUCTASE"/>
    <property type="match status" value="1"/>
</dbReference>
<reference evidence="4" key="1">
    <citation type="submission" date="2023-03" db="UniProtKB">
        <authorList>
            <consortium name="EnsemblPlants"/>
        </authorList>
    </citation>
    <scope>IDENTIFICATION</scope>
</reference>
<feature type="domain" description="Alcohol dehydrogenase-like C-terminal" evidence="2">
    <location>
        <begin position="177"/>
        <end position="319"/>
    </location>
</feature>
<feature type="domain" description="Oxidoreductase N-terminal" evidence="3">
    <location>
        <begin position="26"/>
        <end position="127"/>
    </location>
</feature>
<dbReference type="GO" id="GO:0032440">
    <property type="term" value="F:2-alkenal reductase [NAD(P)H] activity"/>
    <property type="evidence" value="ECO:0007669"/>
    <property type="project" value="TreeGrafter"/>
</dbReference>
<dbReference type="Gene3D" id="3.40.50.720">
    <property type="entry name" value="NAD(P)-binding Rossmann-like Domain"/>
    <property type="match status" value="1"/>
</dbReference>
<dbReference type="AlphaFoldDB" id="A0A9I9D117"/>
<name>A0A9I9D117_CUCME</name>
<dbReference type="Gramene" id="MELO3C011440.2.1">
    <property type="protein sequence ID" value="MELO3C011440.2.1"/>
    <property type="gene ID" value="MELO3C011440.2"/>
</dbReference>
<protein>
    <recommendedName>
        <fullName evidence="5">2-alkenal reductase (NADP(+)-dependent)-like</fullName>
    </recommendedName>
</protein>
<accession>A0A9I9D117</accession>
<dbReference type="Pfam" id="PF00107">
    <property type="entry name" value="ADH_zinc_N"/>
    <property type="match status" value="1"/>
</dbReference>
<dbReference type="Pfam" id="PF16884">
    <property type="entry name" value="ADH_N_2"/>
    <property type="match status" value="1"/>
</dbReference>
<dbReference type="InterPro" id="IPR013149">
    <property type="entry name" value="ADH-like_C"/>
</dbReference>
<dbReference type="InterPro" id="IPR011032">
    <property type="entry name" value="GroES-like_sf"/>
</dbReference>
<dbReference type="EnsemblPlants" id="MELO3C011440.2.1">
    <property type="protein sequence ID" value="MELO3C011440.2.1"/>
    <property type="gene ID" value="MELO3C011440.2"/>
</dbReference>
<dbReference type="Gene3D" id="3.90.180.10">
    <property type="entry name" value="Medium-chain alcohol dehydrogenases, catalytic domain"/>
    <property type="match status" value="1"/>
</dbReference>
<dbReference type="InterPro" id="IPR041694">
    <property type="entry name" value="ADH_N_2"/>
</dbReference>
<evidence type="ECO:0000256" key="1">
    <source>
        <dbReference type="ARBA" id="ARBA00023002"/>
    </source>
</evidence>
<dbReference type="InterPro" id="IPR045010">
    <property type="entry name" value="MDR_fam"/>
</dbReference>
<organism evidence="4">
    <name type="scientific">Cucumis melo</name>
    <name type="common">Muskmelon</name>
    <dbReference type="NCBI Taxonomy" id="3656"/>
    <lineage>
        <taxon>Eukaryota</taxon>
        <taxon>Viridiplantae</taxon>
        <taxon>Streptophyta</taxon>
        <taxon>Embryophyta</taxon>
        <taxon>Tracheophyta</taxon>
        <taxon>Spermatophyta</taxon>
        <taxon>Magnoliopsida</taxon>
        <taxon>eudicotyledons</taxon>
        <taxon>Gunneridae</taxon>
        <taxon>Pentapetalae</taxon>
        <taxon>rosids</taxon>
        <taxon>fabids</taxon>
        <taxon>Cucurbitales</taxon>
        <taxon>Cucurbitaceae</taxon>
        <taxon>Benincaseae</taxon>
        <taxon>Cucumis</taxon>
    </lineage>
</organism>
<evidence type="ECO:0000259" key="2">
    <source>
        <dbReference type="Pfam" id="PF00107"/>
    </source>
</evidence>
<dbReference type="CDD" id="cd08295">
    <property type="entry name" value="double_bond_reductase_like"/>
    <property type="match status" value="1"/>
</dbReference>
<dbReference type="InterPro" id="IPR036291">
    <property type="entry name" value="NAD(P)-bd_dom_sf"/>
</dbReference>
<evidence type="ECO:0008006" key="5">
    <source>
        <dbReference type="Google" id="ProtNLM"/>
    </source>
</evidence>
<evidence type="ECO:0000259" key="3">
    <source>
        <dbReference type="Pfam" id="PF16884"/>
    </source>
</evidence>
<dbReference type="SUPFAM" id="SSF51735">
    <property type="entry name" value="NAD(P)-binding Rossmann-fold domains"/>
    <property type="match status" value="1"/>
</dbReference>
<sequence>MQSHGGDGEVINKQVILKDYVTDGASPKESDLEVIANRTIKLKVPNGSHGVLLKNLYLSCDPYMLACMNKFENASIDIASFTPGSPIRGYGVGKVLDSDHPKFKRGDFVWGKTGWEEYSILSNSEAEALFKIDHTDVPLSYYTGILGVNGMTAYAGFFEICCPKKGEYVFVSAASGAVGQLVGQFAKLMGCYVVGCAGSKQKNSHLSVHGQVDLLKNKLGFDEVFNYKEEPNLEATLTRCFPEGIDIYFDNVGGKMLDAALVNMRRNGRIALCGMVSEFQRDKPEGVYNLIGAIGKRVRLEGFIMHDYLHLYPKYLDFVLPPIREGQIVYLEDLAYGLENGPSALIGILSGRNVGKQWFNNCSQIIHRKRK</sequence>
<dbReference type="FunFam" id="3.40.50.720:FF:000121">
    <property type="entry name" value="Prostaglandin reductase 2"/>
    <property type="match status" value="1"/>
</dbReference>
<keyword evidence="1" id="KW-0560">Oxidoreductase</keyword>